<dbReference type="GeneID" id="54561758"/>
<evidence type="ECO:0000313" key="3">
    <source>
        <dbReference type="EMBL" id="KAF2162240.1"/>
    </source>
</evidence>
<dbReference type="InterPro" id="IPR019734">
    <property type="entry name" value="TPR_rpt"/>
</dbReference>
<dbReference type="AlphaFoldDB" id="A0A6A6C7R2"/>
<feature type="repeat" description="TPR" evidence="1">
    <location>
        <begin position="67"/>
        <end position="100"/>
    </location>
</feature>
<reference evidence="3" key="1">
    <citation type="journal article" date="2020" name="Stud. Mycol.">
        <title>101 Dothideomycetes genomes: a test case for predicting lifestyles and emergence of pathogens.</title>
        <authorList>
            <person name="Haridas S."/>
            <person name="Albert R."/>
            <person name="Binder M."/>
            <person name="Bloem J."/>
            <person name="Labutti K."/>
            <person name="Salamov A."/>
            <person name="Andreopoulos B."/>
            <person name="Baker S."/>
            <person name="Barry K."/>
            <person name="Bills G."/>
            <person name="Bluhm B."/>
            <person name="Cannon C."/>
            <person name="Castanera R."/>
            <person name="Culley D."/>
            <person name="Daum C."/>
            <person name="Ezra D."/>
            <person name="Gonzalez J."/>
            <person name="Henrissat B."/>
            <person name="Kuo A."/>
            <person name="Liang C."/>
            <person name="Lipzen A."/>
            <person name="Lutzoni F."/>
            <person name="Magnuson J."/>
            <person name="Mondo S."/>
            <person name="Nolan M."/>
            <person name="Ohm R."/>
            <person name="Pangilinan J."/>
            <person name="Park H.-J."/>
            <person name="Ramirez L."/>
            <person name="Alfaro M."/>
            <person name="Sun H."/>
            <person name="Tritt A."/>
            <person name="Yoshinaga Y."/>
            <person name="Zwiers L.-H."/>
            <person name="Turgeon B."/>
            <person name="Goodwin S."/>
            <person name="Spatafora J."/>
            <person name="Crous P."/>
            <person name="Grigoriev I."/>
        </authorList>
    </citation>
    <scope>NUCLEOTIDE SEQUENCE</scope>
    <source>
        <strain evidence="3">ATCC 36951</strain>
    </source>
</reference>
<protein>
    <submittedName>
        <fullName evidence="3">Uncharacterized protein</fullName>
    </submittedName>
</protein>
<keyword evidence="4" id="KW-1185">Reference proteome</keyword>
<feature type="region of interest" description="Disordered" evidence="2">
    <location>
        <begin position="1"/>
        <end position="31"/>
    </location>
</feature>
<dbReference type="Gene3D" id="1.25.40.10">
    <property type="entry name" value="Tetratricopeptide repeat domain"/>
    <property type="match status" value="2"/>
</dbReference>
<evidence type="ECO:0000256" key="1">
    <source>
        <dbReference type="PROSITE-ProRule" id="PRU00339"/>
    </source>
</evidence>
<name>A0A6A6C7R2_ZASCE</name>
<evidence type="ECO:0000256" key="2">
    <source>
        <dbReference type="SAM" id="MobiDB-lite"/>
    </source>
</evidence>
<keyword evidence="1" id="KW-0802">TPR repeat</keyword>
<feature type="region of interest" description="Disordered" evidence="2">
    <location>
        <begin position="373"/>
        <end position="416"/>
    </location>
</feature>
<gene>
    <name evidence="3" type="ORF">M409DRAFT_27245</name>
</gene>
<sequence>MAKTKKTSGNNQKDGKKKMANGKSTPSPEQLYASALELVEQSQPEEALRVAKQLWSQVQNRSATEALPAVNLLGEISIELGAVDSARGYFEQAVQLDPEGKVPEALGGGAEKFLWLAQLSEEGGKESVAWFEKGAKALQYEIEAIENRQVQGLTDEQLLMMRVDKKRKLANALCGIVEVYMTDLSWEDDAETRCENLITEAMSVEDETSPEVLQTLASVRLSQERKEDARSALKRSLATWIDLEPEDPAVPDFATKISLSRLLMEAELETEAMEVLDRLIQEDDQSVEAWYLGGWCQHLIAEGSKDNADWKDDSAMDTGAEGQALANQEKMQLALKGSRRWLNTSLKLYKQQEYEDERLFGHAKELVAKLDTVLGPEDAQAEGGDEEGWGEEWEGIAEDDEEEEEDDGEDQQMKDS</sequence>
<dbReference type="CDD" id="cd24142">
    <property type="entry name" value="ACL4-like"/>
    <property type="match status" value="1"/>
</dbReference>
<evidence type="ECO:0000313" key="4">
    <source>
        <dbReference type="Proteomes" id="UP000799537"/>
    </source>
</evidence>
<dbReference type="PROSITE" id="PS50005">
    <property type="entry name" value="TPR"/>
    <property type="match status" value="1"/>
</dbReference>
<feature type="compositionally biased region" description="Acidic residues" evidence="2">
    <location>
        <begin position="379"/>
        <end position="410"/>
    </location>
</feature>
<organism evidence="3 4">
    <name type="scientific">Zasmidium cellare ATCC 36951</name>
    <dbReference type="NCBI Taxonomy" id="1080233"/>
    <lineage>
        <taxon>Eukaryota</taxon>
        <taxon>Fungi</taxon>
        <taxon>Dikarya</taxon>
        <taxon>Ascomycota</taxon>
        <taxon>Pezizomycotina</taxon>
        <taxon>Dothideomycetes</taxon>
        <taxon>Dothideomycetidae</taxon>
        <taxon>Mycosphaerellales</taxon>
        <taxon>Mycosphaerellaceae</taxon>
        <taxon>Zasmidium</taxon>
    </lineage>
</organism>
<dbReference type="InterPro" id="IPR011990">
    <property type="entry name" value="TPR-like_helical_dom_sf"/>
</dbReference>
<proteinExistence type="predicted"/>
<dbReference type="RefSeq" id="XP_033663129.1">
    <property type="nucleotide sequence ID" value="XM_033808486.1"/>
</dbReference>
<dbReference type="SUPFAM" id="SSF48452">
    <property type="entry name" value="TPR-like"/>
    <property type="match status" value="1"/>
</dbReference>
<dbReference type="Proteomes" id="UP000799537">
    <property type="component" value="Unassembled WGS sequence"/>
</dbReference>
<accession>A0A6A6C7R2</accession>
<dbReference type="EMBL" id="ML993614">
    <property type="protein sequence ID" value="KAF2162240.1"/>
    <property type="molecule type" value="Genomic_DNA"/>
</dbReference>
<dbReference type="OrthoDB" id="1914839at2759"/>